<keyword evidence="3" id="KW-0012">Acyltransferase</keyword>
<evidence type="ECO:0000256" key="2">
    <source>
        <dbReference type="ARBA" id="ARBA00022679"/>
    </source>
</evidence>
<dbReference type="EMBL" id="CP163445">
    <property type="protein sequence ID" value="XDQ82477.1"/>
    <property type="molecule type" value="Genomic_DNA"/>
</dbReference>
<dbReference type="SUPFAM" id="SSF110710">
    <property type="entry name" value="TTHA0583/YokD-like"/>
    <property type="match status" value="1"/>
</dbReference>
<dbReference type="GO" id="GO:0046677">
    <property type="term" value="P:response to antibiotic"/>
    <property type="evidence" value="ECO:0007669"/>
    <property type="project" value="InterPro"/>
</dbReference>
<proteinExistence type="inferred from homology"/>
<name>A0AB39TTJ2_9ACTN</name>
<evidence type="ECO:0000256" key="1">
    <source>
        <dbReference type="ARBA" id="ARBA00006383"/>
    </source>
</evidence>
<comment type="similarity">
    <text evidence="1">Belongs to the antibiotic N-acetyltransferase family.</text>
</comment>
<accession>A0AB39TTJ2</accession>
<dbReference type="GO" id="GO:0008080">
    <property type="term" value="F:N-acetyltransferase activity"/>
    <property type="evidence" value="ECO:0007669"/>
    <property type="project" value="InterPro"/>
</dbReference>
<dbReference type="InterPro" id="IPR003679">
    <property type="entry name" value="Amioglycoside_AcTrfase"/>
</dbReference>
<dbReference type="PANTHER" id="PTHR11104:SF0">
    <property type="entry name" value="SPBETA PROPHAGE-DERIVED AMINOGLYCOSIDE N(3')-ACETYLTRANSFERASE-LIKE PROTEIN YOKD"/>
    <property type="match status" value="1"/>
</dbReference>
<sequence length="275" mass="30071">MEPDRQDRELVTRDRLASDLAALGVRPGGVLLVHASLSALGWVCGGAQAVVLALQDAVGKEGTLVMPTFSGDLSDPSTWRRPPVPEDWWPVIREQMPPFDPDLTPTRGMGAVAECFRRAAGAVRSGHPQNSFAAWGAHAEQVVAEHGLTERLGRGSPLEQVYRLDGQVLLLGCGFESNTSFHLAEYRTAYPGRRSHRRRVPVPEGDRVRWVEQEDIVYFEEDFQTMGESCLTRTPGHSRGTVGEAAAVLYGQRAFVDLACEWMTAHRDLAGAVGA</sequence>
<keyword evidence="2" id="KW-0808">Transferase</keyword>
<dbReference type="PANTHER" id="PTHR11104">
    <property type="entry name" value="AMINOGLYCOSIDE N3-ACETYLTRANSFERASE"/>
    <property type="match status" value="1"/>
</dbReference>
<reference evidence="4" key="1">
    <citation type="submission" date="2024-07" db="EMBL/GenBank/DDBJ databases">
        <authorList>
            <person name="Yu S.T."/>
        </authorList>
    </citation>
    <scope>NUCLEOTIDE SEQUENCE</scope>
    <source>
        <strain evidence="4">Y1</strain>
    </source>
</reference>
<dbReference type="Pfam" id="PF02522">
    <property type="entry name" value="Antibiotic_NAT"/>
    <property type="match status" value="1"/>
</dbReference>
<gene>
    <name evidence="4" type="ORF">AB2U05_30290</name>
</gene>
<evidence type="ECO:0000313" key="4">
    <source>
        <dbReference type="EMBL" id="XDQ82477.1"/>
    </source>
</evidence>
<dbReference type="RefSeq" id="WP_045710799.1">
    <property type="nucleotide sequence ID" value="NZ_CP163445.1"/>
</dbReference>
<dbReference type="InterPro" id="IPR028345">
    <property type="entry name" value="Antibiotic_NAT-like"/>
</dbReference>
<organism evidence="4">
    <name type="scientific">Streptomyces sp. Y1</name>
    <dbReference type="NCBI Taxonomy" id="3238634"/>
    <lineage>
        <taxon>Bacteria</taxon>
        <taxon>Bacillati</taxon>
        <taxon>Actinomycetota</taxon>
        <taxon>Actinomycetes</taxon>
        <taxon>Kitasatosporales</taxon>
        <taxon>Streptomycetaceae</taxon>
        <taxon>Streptomyces</taxon>
    </lineage>
</organism>
<evidence type="ECO:0000256" key="3">
    <source>
        <dbReference type="ARBA" id="ARBA00023315"/>
    </source>
</evidence>
<dbReference type="AlphaFoldDB" id="A0AB39TTJ2"/>
<protein>
    <submittedName>
        <fullName evidence="4">Aminoglycoside N(3)-acetyltransferase</fullName>
    </submittedName>
</protein>